<evidence type="ECO:0000256" key="3">
    <source>
        <dbReference type="ARBA" id="ARBA00022527"/>
    </source>
</evidence>
<keyword evidence="6 13" id="KW-0418">Kinase</keyword>
<dbReference type="InterPro" id="IPR008271">
    <property type="entry name" value="Ser/Thr_kinase_AS"/>
</dbReference>
<proteinExistence type="inferred from homology"/>
<evidence type="ECO:0000256" key="2">
    <source>
        <dbReference type="ARBA" id="ARBA00012406"/>
    </source>
</evidence>
<keyword evidence="14" id="KW-1185">Reference proteome</keyword>
<dbReference type="Gene3D" id="1.10.510.10">
    <property type="entry name" value="Transferase(Phosphotransferase) domain 1"/>
    <property type="match status" value="1"/>
</dbReference>
<evidence type="ECO:0000256" key="9">
    <source>
        <dbReference type="ARBA" id="ARBA00048329"/>
    </source>
</evidence>
<dbReference type="GO" id="GO:1902065">
    <property type="term" value="P:response to L-glutamate"/>
    <property type="evidence" value="ECO:0007669"/>
    <property type="project" value="UniProtKB-ARBA"/>
</dbReference>
<evidence type="ECO:0000313" key="13">
    <source>
        <dbReference type="EMBL" id="PKA53504.1"/>
    </source>
</evidence>
<dbReference type="EMBL" id="KZ451993">
    <property type="protein sequence ID" value="PKA53504.1"/>
    <property type="molecule type" value="Genomic_DNA"/>
</dbReference>
<keyword evidence="7 10" id="KW-0067">ATP-binding</keyword>
<evidence type="ECO:0000256" key="7">
    <source>
        <dbReference type="ARBA" id="ARBA00022840"/>
    </source>
</evidence>
<feature type="region of interest" description="Disordered" evidence="11">
    <location>
        <begin position="121"/>
        <end position="143"/>
    </location>
</feature>
<comment type="catalytic activity">
    <reaction evidence="8">
        <text>L-threonyl-[protein] + ATP = O-phospho-L-threonyl-[protein] + ADP + H(+)</text>
        <dbReference type="Rhea" id="RHEA:46608"/>
        <dbReference type="Rhea" id="RHEA-COMP:11060"/>
        <dbReference type="Rhea" id="RHEA-COMP:11605"/>
        <dbReference type="ChEBI" id="CHEBI:15378"/>
        <dbReference type="ChEBI" id="CHEBI:30013"/>
        <dbReference type="ChEBI" id="CHEBI:30616"/>
        <dbReference type="ChEBI" id="CHEBI:61977"/>
        <dbReference type="ChEBI" id="CHEBI:456216"/>
        <dbReference type="EC" id="2.7.11.25"/>
    </reaction>
</comment>
<dbReference type="PANTHER" id="PTHR48016">
    <property type="entry name" value="MAP KINASE KINASE KINASE SSK2-RELATED-RELATED"/>
    <property type="match status" value="1"/>
</dbReference>
<keyword evidence="3" id="KW-0723">Serine/threonine-protein kinase</keyword>
<dbReference type="GO" id="GO:0005524">
    <property type="term" value="F:ATP binding"/>
    <property type="evidence" value="ECO:0007669"/>
    <property type="project" value="UniProtKB-UniRule"/>
</dbReference>
<dbReference type="Proteomes" id="UP000236161">
    <property type="component" value="Unassembled WGS sequence"/>
</dbReference>
<dbReference type="InterPro" id="IPR011009">
    <property type="entry name" value="Kinase-like_dom_sf"/>
</dbReference>
<feature type="domain" description="Protein kinase" evidence="12">
    <location>
        <begin position="312"/>
        <end position="565"/>
    </location>
</feature>
<dbReference type="AlphaFoldDB" id="A0A2I0AD81"/>
<evidence type="ECO:0000256" key="10">
    <source>
        <dbReference type="PROSITE-ProRule" id="PRU10141"/>
    </source>
</evidence>
<comment type="catalytic activity">
    <reaction evidence="9">
        <text>L-seryl-[protein] + ATP = O-phospho-L-seryl-[protein] + ADP + H(+)</text>
        <dbReference type="Rhea" id="RHEA:17989"/>
        <dbReference type="Rhea" id="RHEA-COMP:9863"/>
        <dbReference type="Rhea" id="RHEA-COMP:11604"/>
        <dbReference type="ChEBI" id="CHEBI:15378"/>
        <dbReference type="ChEBI" id="CHEBI:29999"/>
        <dbReference type="ChEBI" id="CHEBI:30616"/>
        <dbReference type="ChEBI" id="CHEBI:83421"/>
        <dbReference type="ChEBI" id="CHEBI:456216"/>
        <dbReference type="EC" id="2.7.11.25"/>
    </reaction>
</comment>
<keyword evidence="5 10" id="KW-0547">Nucleotide-binding</keyword>
<evidence type="ECO:0000256" key="11">
    <source>
        <dbReference type="SAM" id="MobiDB-lite"/>
    </source>
</evidence>
<evidence type="ECO:0000256" key="5">
    <source>
        <dbReference type="ARBA" id="ARBA00022741"/>
    </source>
</evidence>
<accession>A0A2I0AD81</accession>
<feature type="binding site" evidence="10">
    <location>
        <position position="340"/>
    </location>
    <ligand>
        <name>ATP</name>
        <dbReference type="ChEBI" id="CHEBI:30616"/>
    </ligand>
</feature>
<name>A0A2I0AD81_9ASPA</name>
<dbReference type="PANTHER" id="PTHR48016:SF29">
    <property type="entry name" value="MITOGEN-ACTIVATED PROTEIN KINASE KINASE KINASE 1-RELATED"/>
    <property type="match status" value="1"/>
</dbReference>
<dbReference type="SMART" id="SM00220">
    <property type="entry name" value="S_TKc"/>
    <property type="match status" value="1"/>
</dbReference>
<dbReference type="GO" id="GO:0106310">
    <property type="term" value="F:protein serine kinase activity"/>
    <property type="evidence" value="ECO:0007669"/>
    <property type="project" value="RHEA"/>
</dbReference>
<evidence type="ECO:0000259" key="12">
    <source>
        <dbReference type="PROSITE" id="PS50011"/>
    </source>
</evidence>
<dbReference type="EC" id="2.7.11.25" evidence="2"/>
<dbReference type="STRING" id="1088818.A0A2I0AD81"/>
<evidence type="ECO:0000256" key="4">
    <source>
        <dbReference type="ARBA" id="ARBA00022679"/>
    </source>
</evidence>
<evidence type="ECO:0000256" key="6">
    <source>
        <dbReference type="ARBA" id="ARBA00022777"/>
    </source>
</evidence>
<dbReference type="InterPro" id="IPR050538">
    <property type="entry name" value="MAP_kinase_kinase_kinase"/>
</dbReference>
<reference evidence="13 14" key="1">
    <citation type="journal article" date="2017" name="Nature">
        <title>The Apostasia genome and the evolution of orchids.</title>
        <authorList>
            <person name="Zhang G.Q."/>
            <person name="Liu K.W."/>
            <person name="Li Z."/>
            <person name="Lohaus R."/>
            <person name="Hsiao Y.Y."/>
            <person name="Niu S.C."/>
            <person name="Wang J.Y."/>
            <person name="Lin Y.C."/>
            <person name="Xu Q."/>
            <person name="Chen L.J."/>
            <person name="Yoshida K."/>
            <person name="Fujiwara S."/>
            <person name="Wang Z.W."/>
            <person name="Zhang Y.Q."/>
            <person name="Mitsuda N."/>
            <person name="Wang M."/>
            <person name="Liu G.H."/>
            <person name="Pecoraro L."/>
            <person name="Huang H.X."/>
            <person name="Xiao X.J."/>
            <person name="Lin M."/>
            <person name="Wu X.Y."/>
            <person name="Wu W.L."/>
            <person name="Chen Y.Y."/>
            <person name="Chang S.B."/>
            <person name="Sakamoto S."/>
            <person name="Ohme-Takagi M."/>
            <person name="Yagi M."/>
            <person name="Zeng S.J."/>
            <person name="Shen C.Y."/>
            <person name="Yeh C.M."/>
            <person name="Luo Y.B."/>
            <person name="Tsai W.C."/>
            <person name="Van de Peer Y."/>
            <person name="Liu Z.J."/>
        </authorList>
    </citation>
    <scope>NUCLEOTIDE SEQUENCE [LARGE SCALE GENOMIC DNA]</scope>
    <source>
        <strain evidence="14">cv. Shenzhen</strain>
        <tissue evidence="13">Stem</tissue>
    </source>
</reference>
<dbReference type="InterPro" id="IPR000719">
    <property type="entry name" value="Prot_kinase_dom"/>
</dbReference>
<evidence type="ECO:0000256" key="1">
    <source>
        <dbReference type="ARBA" id="ARBA00006529"/>
    </source>
</evidence>
<gene>
    <name evidence="13" type="primary">MEKK1</name>
    <name evidence="13" type="ORF">AXF42_Ash009000</name>
</gene>
<dbReference type="Pfam" id="PF00069">
    <property type="entry name" value="Pkinase"/>
    <property type="match status" value="1"/>
</dbReference>
<organism evidence="13 14">
    <name type="scientific">Apostasia shenzhenica</name>
    <dbReference type="NCBI Taxonomy" id="1088818"/>
    <lineage>
        <taxon>Eukaryota</taxon>
        <taxon>Viridiplantae</taxon>
        <taxon>Streptophyta</taxon>
        <taxon>Embryophyta</taxon>
        <taxon>Tracheophyta</taxon>
        <taxon>Spermatophyta</taxon>
        <taxon>Magnoliopsida</taxon>
        <taxon>Liliopsida</taxon>
        <taxon>Asparagales</taxon>
        <taxon>Orchidaceae</taxon>
        <taxon>Apostasioideae</taxon>
        <taxon>Apostasia</taxon>
    </lineage>
</organism>
<dbReference type="SUPFAM" id="SSF56112">
    <property type="entry name" value="Protein kinase-like (PK-like)"/>
    <property type="match status" value="1"/>
</dbReference>
<dbReference type="OrthoDB" id="266718at2759"/>
<dbReference type="InterPro" id="IPR017441">
    <property type="entry name" value="Protein_kinase_ATP_BS"/>
</dbReference>
<dbReference type="PROSITE" id="PS00108">
    <property type="entry name" value="PROTEIN_KINASE_ST"/>
    <property type="match status" value="1"/>
</dbReference>
<dbReference type="FunFam" id="1.10.510.10:FF:000359">
    <property type="entry name" value="Mitogen-activated protein kinase 1, putative, expressed"/>
    <property type="match status" value="1"/>
</dbReference>
<evidence type="ECO:0000256" key="8">
    <source>
        <dbReference type="ARBA" id="ARBA00047559"/>
    </source>
</evidence>
<evidence type="ECO:0000313" key="14">
    <source>
        <dbReference type="Proteomes" id="UP000236161"/>
    </source>
</evidence>
<comment type="similarity">
    <text evidence="1">Belongs to the protein kinase superfamily. STE Ser/Thr protein kinase family. MAP kinase kinase kinase subfamily.</text>
</comment>
<dbReference type="GO" id="GO:0004709">
    <property type="term" value="F:MAP kinase kinase kinase activity"/>
    <property type="evidence" value="ECO:0007669"/>
    <property type="project" value="UniProtKB-EC"/>
</dbReference>
<dbReference type="PROSITE" id="PS50011">
    <property type="entry name" value="PROTEIN_KINASE_DOM"/>
    <property type="match status" value="1"/>
</dbReference>
<dbReference type="PROSITE" id="PS00107">
    <property type="entry name" value="PROTEIN_KINASE_ATP"/>
    <property type="match status" value="1"/>
</dbReference>
<protein>
    <recommendedName>
        <fullName evidence="2">mitogen-activated protein kinase kinase kinase</fullName>
        <ecNumber evidence="2">2.7.11.25</ecNumber>
    </recommendedName>
</protein>
<dbReference type="GO" id="GO:0005737">
    <property type="term" value="C:cytoplasm"/>
    <property type="evidence" value="ECO:0007669"/>
    <property type="project" value="TreeGrafter"/>
</dbReference>
<keyword evidence="4 13" id="KW-0808">Transferase</keyword>
<sequence length="572" mass="63307">MFNFSSKKAGRRQEGKSGPAPRPRLERRNATKNIACKALWEPTAIDESPALLTRSLDLSPADYSDQTSFRIRGSFEGEVDLLYRSLGLSGPEDFAIPAAAWEESLRARSSSDIVLRCRFFNSPSPSPPPEDLPASSDRPAEVDAEFRRAEVRDGVDETVKISRSSSCGNGGGDGGIRGIRPPVLTTLPAPISVLSLPPGRLVLAPPPFMNLPVVDRTCSTWDIVKSFAPVDDSDDPENGKNVDPEVEEENVCVGDKDVQEAVEERVLIFGETSEDCTGSFSTCNDDDSSSTTTESICVISPNATFKRNMGSWMRGQLLGSGSFGKVYEGISVDGQFFAIKEVSLLDKGSNAHQCILQLEQEVALLSQFEHENIVQYYGTDKEDSKLFIFLELVTQGSLASLYQKYQLRDTQVSAYTRQILNGLNYLHERNVVHRDIKCANILVHVNGSVKLADFGLAKEMSNITDLKSCKGSVYWMAPEVVHPKKTYGRAADIWSLGCTVLEMLTRQIPYPNMEWQRAFFMIGRGDQPPIPCHLSKEAQDFIQQCVQVDPNSRPTAAQLLEHPFLRRPLSTR</sequence>
<feature type="region of interest" description="Disordered" evidence="11">
    <location>
        <begin position="1"/>
        <end position="29"/>
    </location>
</feature>